<evidence type="ECO:0000256" key="1">
    <source>
        <dbReference type="ARBA" id="ARBA00022801"/>
    </source>
</evidence>
<dbReference type="PANTHER" id="PTHR20935:SF1">
    <property type="entry name" value="SLL1549 PROTEIN"/>
    <property type="match status" value="1"/>
</dbReference>
<dbReference type="Proteomes" id="UP001597544">
    <property type="component" value="Unassembled WGS sequence"/>
</dbReference>
<gene>
    <name evidence="2" type="ORF">ACFSRY_19720</name>
</gene>
<keyword evidence="1" id="KW-0378">Hydrolase</keyword>
<reference evidence="3" key="1">
    <citation type="journal article" date="2019" name="Int. J. Syst. Evol. Microbiol.">
        <title>The Global Catalogue of Microorganisms (GCM) 10K type strain sequencing project: providing services to taxonomists for standard genome sequencing and annotation.</title>
        <authorList>
            <consortium name="The Broad Institute Genomics Platform"/>
            <consortium name="The Broad Institute Genome Sequencing Center for Infectious Disease"/>
            <person name="Wu L."/>
            <person name="Ma J."/>
        </authorList>
    </citation>
    <scope>NUCLEOTIDE SEQUENCE [LARGE SCALE GENOMIC DNA]</scope>
    <source>
        <strain evidence="3">KCTC 42498</strain>
    </source>
</reference>
<keyword evidence="3" id="KW-1185">Reference proteome</keyword>
<dbReference type="PANTHER" id="PTHR20935">
    <property type="entry name" value="PHOSPHOGLYCERATE MUTASE-RELATED"/>
    <property type="match status" value="1"/>
</dbReference>
<dbReference type="RefSeq" id="WP_377512279.1">
    <property type="nucleotide sequence ID" value="NZ_JBHULU010000037.1"/>
</dbReference>
<evidence type="ECO:0000313" key="2">
    <source>
        <dbReference type="EMBL" id="MFD2516111.1"/>
    </source>
</evidence>
<proteinExistence type="predicted"/>
<name>A0ABW5ISP3_9BACT</name>
<dbReference type="InterPro" id="IPR013078">
    <property type="entry name" value="His_Pase_superF_clade-1"/>
</dbReference>
<dbReference type="CDD" id="cd07067">
    <property type="entry name" value="HP_PGM_like"/>
    <property type="match status" value="1"/>
</dbReference>
<protein>
    <submittedName>
        <fullName evidence="2">SixA phosphatase family protein</fullName>
    </submittedName>
</protein>
<dbReference type="EMBL" id="JBHULU010000037">
    <property type="protein sequence ID" value="MFD2516111.1"/>
    <property type="molecule type" value="Genomic_DNA"/>
</dbReference>
<dbReference type="Gene3D" id="3.40.50.1240">
    <property type="entry name" value="Phosphoglycerate mutase-like"/>
    <property type="match status" value="1"/>
</dbReference>
<organism evidence="2 3">
    <name type="scientific">Pontibacter locisalis</name>
    <dbReference type="NCBI Taxonomy" id="1719035"/>
    <lineage>
        <taxon>Bacteria</taxon>
        <taxon>Pseudomonadati</taxon>
        <taxon>Bacteroidota</taxon>
        <taxon>Cytophagia</taxon>
        <taxon>Cytophagales</taxon>
        <taxon>Hymenobacteraceae</taxon>
        <taxon>Pontibacter</taxon>
    </lineage>
</organism>
<dbReference type="InterPro" id="IPR029033">
    <property type="entry name" value="His_PPase_superfam"/>
</dbReference>
<dbReference type="SUPFAM" id="SSF53254">
    <property type="entry name" value="Phosphoglycerate mutase-like"/>
    <property type="match status" value="1"/>
</dbReference>
<sequence>MQRRILICRHAETNEPHPFQSDFERELTIKGTKQARETGSWLREKFTKVDCILASPAKRAQATVRIIAGRLYFPEDEIKYDPDLYNAREQQLLQCLSTLPAEANTVLLVGHNPGITRLARELTDKLVAYLEPADVVAVEIELPEWNDIHYTTGTLSINKMQQA</sequence>
<dbReference type="InterPro" id="IPR051021">
    <property type="entry name" value="Mito_Ser/Thr_phosphatase"/>
</dbReference>
<dbReference type="Pfam" id="PF00300">
    <property type="entry name" value="His_Phos_1"/>
    <property type="match status" value="1"/>
</dbReference>
<dbReference type="SMART" id="SM00855">
    <property type="entry name" value="PGAM"/>
    <property type="match status" value="1"/>
</dbReference>
<evidence type="ECO:0000313" key="3">
    <source>
        <dbReference type="Proteomes" id="UP001597544"/>
    </source>
</evidence>
<accession>A0ABW5ISP3</accession>
<comment type="caution">
    <text evidence="2">The sequence shown here is derived from an EMBL/GenBank/DDBJ whole genome shotgun (WGS) entry which is preliminary data.</text>
</comment>